<comment type="caution">
    <text evidence="1">The sequence shown here is derived from an EMBL/GenBank/DDBJ whole genome shotgun (WGS) entry which is preliminary data.</text>
</comment>
<reference evidence="1" key="1">
    <citation type="submission" date="2020-10" db="EMBL/GenBank/DDBJ databases">
        <title>Feather gene expression reveals the developmental basis of iridescence in African starlings.</title>
        <authorList>
            <person name="Rubenstein D.R."/>
        </authorList>
    </citation>
    <scope>NUCLEOTIDE SEQUENCE</scope>
    <source>
        <strain evidence="1">SS15</strain>
        <tissue evidence="1">Liver</tissue>
    </source>
</reference>
<name>A0A835NWV5_9PASS</name>
<sequence length="545" mass="60042">SGLGIPASCRLSRAESELRCRVPGGKLCNDRGRCECGVCICQVTESGKYYGPLCECHDWVCETYDGKVCTAKQKPMFSADRSLMKSISLSLPIVLCLMQDKQKMCSGRCDIIQSPWSLGSLHMLYLILSSAYPYCHSHLKQLTFSPGSYPFLPSPIAMESVTVGSANVMKAGMAKLVSIQLLAILHGRKAMKCARILKMSSVLVQAHVIVAGANVQTQKEADWYMANFVNVMTENALMMKQERFVQAMESVTVETVTVRLVGMEINVNSSVTSPPGRSRKDAHLQMAKSAATEAHVYVGNVHAMMWTQLVTGEIFMEILVSVMKGTAKQCMIDILMTSVQVMDSVIVEDVTVKKDGLGKSVNIHIHVQCQLKKALRNAKEILIYLALEEGDVNVANALVSLQETTELMAKTVNVMIDSVKMQMAMPWYLLMWPMHLPGWMVWKVVPALKEVQHDGGGEQESLRAPATVESASVHPRNGTFRVISVNAMTETVTNMMVSFAQVMVFVAVETVSAGKDGMEMLVKSGSGENTLNEGRQRLRTFFVFL</sequence>
<dbReference type="AlphaFoldDB" id="A0A835NWV5"/>
<evidence type="ECO:0000313" key="2">
    <source>
        <dbReference type="EMBL" id="KAI1241765.1"/>
    </source>
</evidence>
<proteinExistence type="predicted"/>
<protein>
    <submittedName>
        <fullName evidence="1">Integrin beta-like protein 1</fullName>
    </submittedName>
</protein>
<gene>
    <name evidence="2" type="ORF">IHE44_0005255</name>
    <name evidence="1" type="ORF">IHE44_005403</name>
</gene>
<dbReference type="EMBL" id="JADDUC020000002">
    <property type="protein sequence ID" value="KAI1241765.1"/>
    <property type="molecule type" value="Genomic_DNA"/>
</dbReference>
<feature type="non-terminal residue" evidence="1">
    <location>
        <position position="1"/>
    </location>
</feature>
<keyword evidence="1" id="KW-0401">Integrin</keyword>
<dbReference type="OrthoDB" id="9930377at2759"/>
<reference evidence="2 3" key="2">
    <citation type="journal article" date="2021" name="J. Hered.">
        <title>Feather Gene Expression Elucidates the Developmental Basis of Plumage Iridescence in African Starlings.</title>
        <authorList>
            <person name="Rubenstein D.R."/>
            <person name="Corvelo A."/>
            <person name="MacManes M.D."/>
            <person name="Maia R."/>
            <person name="Narzisi G."/>
            <person name="Rousaki A."/>
            <person name="Vandenabeele P."/>
            <person name="Shawkey M.D."/>
            <person name="Solomon J."/>
        </authorList>
    </citation>
    <scope>NUCLEOTIDE SEQUENCE [LARGE SCALE GENOMIC DNA]</scope>
    <source>
        <strain evidence="2">SS15</strain>
    </source>
</reference>
<dbReference type="Proteomes" id="UP000618051">
    <property type="component" value="Unassembled WGS sequence"/>
</dbReference>
<reference evidence="2" key="3">
    <citation type="submission" date="2022-01" db="EMBL/GenBank/DDBJ databases">
        <authorList>
            <person name="Rubenstein D.R."/>
        </authorList>
    </citation>
    <scope>NUCLEOTIDE SEQUENCE</scope>
    <source>
        <strain evidence="2">SS15</strain>
        <tissue evidence="2">Liver</tissue>
    </source>
</reference>
<evidence type="ECO:0000313" key="3">
    <source>
        <dbReference type="Proteomes" id="UP000618051"/>
    </source>
</evidence>
<dbReference type="Gene3D" id="2.10.25.10">
    <property type="entry name" value="Laminin"/>
    <property type="match status" value="1"/>
</dbReference>
<keyword evidence="3" id="KW-1185">Reference proteome</keyword>
<organism evidence="1">
    <name type="scientific">Lamprotornis superbus</name>
    <dbReference type="NCBI Taxonomy" id="245042"/>
    <lineage>
        <taxon>Eukaryota</taxon>
        <taxon>Metazoa</taxon>
        <taxon>Chordata</taxon>
        <taxon>Craniata</taxon>
        <taxon>Vertebrata</taxon>
        <taxon>Euteleostomi</taxon>
        <taxon>Archelosauria</taxon>
        <taxon>Archosauria</taxon>
        <taxon>Dinosauria</taxon>
        <taxon>Saurischia</taxon>
        <taxon>Theropoda</taxon>
        <taxon>Coelurosauria</taxon>
        <taxon>Aves</taxon>
        <taxon>Neognathae</taxon>
        <taxon>Neoaves</taxon>
        <taxon>Telluraves</taxon>
        <taxon>Australaves</taxon>
        <taxon>Passeriformes</taxon>
        <taxon>Sturnidae</taxon>
        <taxon>Lamprotornis</taxon>
    </lineage>
</organism>
<accession>A0A835NWV5</accession>
<dbReference type="EMBL" id="JADDUC010000021">
    <property type="protein sequence ID" value="KAG0125419.1"/>
    <property type="molecule type" value="Genomic_DNA"/>
</dbReference>
<dbReference type="GO" id="GO:0007229">
    <property type="term" value="P:integrin-mediated signaling pathway"/>
    <property type="evidence" value="ECO:0007669"/>
    <property type="project" value="UniProtKB-KW"/>
</dbReference>
<evidence type="ECO:0000313" key="1">
    <source>
        <dbReference type="EMBL" id="KAG0125419.1"/>
    </source>
</evidence>